<feature type="domain" description="AAA+ ATPase" evidence="7">
    <location>
        <begin position="476"/>
        <end position="878"/>
    </location>
</feature>
<dbReference type="Gene3D" id="3.40.50.300">
    <property type="entry name" value="P-loop containing nucleotide triphosphate hydrolases"/>
    <property type="match status" value="5"/>
</dbReference>
<dbReference type="InParanoid" id="A0A1Y2LZ43"/>
<feature type="region of interest" description="Disordered" evidence="6">
    <location>
        <begin position="2116"/>
        <end position="2184"/>
    </location>
</feature>
<dbReference type="CDD" id="cd06008">
    <property type="entry name" value="NF-X1-zinc-finger"/>
    <property type="match status" value="1"/>
</dbReference>
<keyword evidence="3" id="KW-0347">Helicase</keyword>
<dbReference type="GO" id="GO:0005524">
    <property type="term" value="F:ATP binding"/>
    <property type="evidence" value="ECO:0007669"/>
    <property type="project" value="UniProtKB-KW"/>
</dbReference>
<dbReference type="CDD" id="cd18808">
    <property type="entry name" value="SF1_C_Upf1"/>
    <property type="match status" value="1"/>
</dbReference>
<dbReference type="InterPro" id="IPR047187">
    <property type="entry name" value="SF1_C_Upf1"/>
</dbReference>
<dbReference type="GO" id="GO:0016887">
    <property type="term" value="F:ATP hydrolysis activity"/>
    <property type="evidence" value="ECO:0007669"/>
    <property type="project" value="InterPro"/>
</dbReference>
<evidence type="ECO:0000256" key="1">
    <source>
        <dbReference type="ARBA" id="ARBA00010378"/>
    </source>
</evidence>
<gene>
    <name evidence="8" type="ORF">B5807_07963</name>
</gene>
<dbReference type="SUPFAM" id="SSF52540">
    <property type="entry name" value="P-loop containing nucleoside triphosphate hydrolases"/>
    <property type="match status" value="4"/>
</dbReference>
<feature type="compositionally biased region" description="Polar residues" evidence="6">
    <location>
        <begin position="2138"/>
        <end position="2162"/>
    </location>
</feature>
<dbReference type="GO" id="GO:0004386">
    <property type="term" value="F:helicase activity"/>
    <property type="evidence" value="ECO:0007669"/>
    <property type="project" value="InterPro"/>
</dbReference>
<evidence type="ECO:0000313" key="9">
    <source>
        <dbReference type="Proteomes" id="UP000193240"/>
    </source>
</evidence>
<dbReference type="Pfam" id="PF13086">
    <property type="entry name" value="AAA_11"/>
    <property type="match status" value="1"/>
</dbReference>
<name>A0A1Y2LZ43_EPING</name>
<dbReference type="InterPro" id="IPR041677">
    <property type="entry name" value="DNA2/NAM7_AAA_11"/>
</dbReference>
<feature type="coiled-coil region" evidence="5">
    <location>
        <begin position="1169"/>
        <end position="1205"/>
    </location>
</feature>
<evidence type="ECO:0000313" key="8">
    <source>
        <dbReference type="EMBL" id="OSS48258.1"/>
    </source>
</evidence>
<organism evidence="8 9">
    <name type="scientific">Epicoccum nigrum</name>
    <name type="common">Soil fungus</name>
    <name type="synonym">Epicoccum purpurascens</name>
    <dbReference type="NCBI Taxonomy" id="105696"/>
    <lineage>
        <taxon>Eukaryota</taxon>
        <taxon>Fungi</taxon>
        <taxon>Dikarya</taxon>
        <taxon>Ascomycota</taxon>
        <taxon>Pezizomycotina</taxon>
        <taxon>Dothideomycetes</taxon>
        <taxon>Pleosporomycetidae</taxon>
        <taxon>Pleosporales</taxon>
        <taxon>Pleosporineae</taxon>
        <taxon>Didymellaceae</taxon>
        <taxon>Epicoccum</taxon>
    </lineage>
</organism>
<dbReference type="Pfam" id="PF17866">
    <property type="entry name" value="AAA_lid_6"/>
    <property type="match status" value="1"/>
</dbReference>
<dbReference type="Proteomes" id="UP000193240">
    <property type="component" value="Unassembled WGS sequence"/>
</dbReference>
<evidence type="ECO:0000256" key="2">
    <source>
        <dbReference type="ARBA" id="ARBA00022741"/>
    </source>
</evidence>
<dbReference type="InterPro" id="IPR003959">
    <property type="entry name" value="ATPase_AAA_core"/>
</dbReference>
<evidence type="ECO:0000256" key="4">
    <source>
        <dbReference type="ARBA" id="ARBA00022840"/>
    </source>
</evidence>
<keyword evidence="3" id="KW-0378">Hydrolase</keyword>
<dbReference type="Pfam" id="PF13087">
    <property type="entry name" value="AAA_12"/>
    <property type="match status" value="1"/>
</dbReference>
<comment type="similarity">
    <text evidence="1">Belongs to the CbxX/CfxQ family.</text>
</comment>
<dbReference type="PANTHER" id="PTHR43392">
    <property type="entry name" value="AAA-TYPE ATPASE FAMILY PROTEIN / ANKYRIN REPEAT FAMILY PROTEIN"/>
    <property type="match status" value="1"/>
</dbReference>
<dbReference type="CDD" id="cd17936">
    <property type="entry name" value="EEXXEc_NFX1"/>
    <property type="match status" value="1"/>
</dbReference>
<dbReference type="OMA" id="GNMETFM"/>
<evidence type="ECO:0000259" key="7">
    <source>
        <dbReference type="SMART" id="SM00382"/>
    </source>
</evidence>
<feature type="domain" description="AAA+ ATPase" evidence="7">
    <location>
        <begin position="1318"/>
        <end position="1498"/>
    </location>
</feature>
<dbReference type="InterPro" id="IPR041627">
    <property type="entry name" value="AAA_lid_6"/>
</dbReference>
<dbReference type="STRING" id="105696.A0A1Y2LZ43"/>
<feature type="coiled-coil region" evidence="5">
    <location>
        <begin position="2219"/>
        <end position="2264"/>
    </location>
</feature>
<dbReference type="InterPro" id="IPR041679">
    <property type="entry name" value="DNA2/NAM7-like_C"/>
</dbReference>
<sequence length="2324" mass="258465">MSEQERRAVGLNKLFNAVIHGHRDLKSSADGDRFLEALCSQEDVSKCVEVVIAAPAGLNAVARAFRFSNSSTFVNGPATSVILRLSDPSLKQLYGGQFLNKVVEAIVNPPSFWNTLVQLHDARTLTVAASQAFAWLLLELITSHSANLPVARDIAENVTNNESLIKSESLDVRNLGQKIRHVLNSTSGDLVDGPGGRHDNDHADFRKIKILPTSDEFASNDSPFYRPADVIETAAIDSRGLMHVDNQFRLLREDLLAELRSDFQIAAGQKKGRRKTVLNNLQFAGIDFGSLNKRRACMLKLRCLDDIPQLRKLVEKSSRKSFVTSPRNKNFMKHQSLGCLVSGGNVIAFATVERDEDLLTEIPAVITLRITEEDAFCKTLILCKSNAEMSFFQVDTAVFAFEPILKCLQAITELPLQNQLLNLHPGSSEDSSGIQPTEIVETIRENWQDDLQATISTGRPVNLDGAQTESLIAGLSKKVSLIQGPPGTGKSYVGALIAKILRDHTPETILVLTYTNHALDQFLEDLQKIGIPNDDMLRLGSKASGATKPLLMYEQNATRYRTSPQTWGMIKSQNAEAESYIDALNSKIAQYSARINDQTLLDYLEFSEDSDFFDAFMLPTSDDGMTRVGRQGKALGKLYLVEQWSSGQDAGVFRDYAQETFPDVWSIAPAARLELRARWFREIIEEQVTGIGTIFALYNKCRERINQLRKERQTLTMKRKRIIGCTTTAAAMYTEELRRVVPGIVLVEEAGEILESHILTAMSAGTKQLILIGDHKQLRPKVNNYALTVAKGDGYNLDLSLFERLVLAKVPHTTLQKQHRMRPEISSLIRKLTYAELEDADTTKARPVLRGFQDSVIFVSHSHPEVNAEKIADRRDGDAKSSKENVYEADMVLQCVRYLGQQGYGTEDIVVLTPYLGQLYLLMNTLSEENDPVLNDLDNFELIRAGLLSPAAADVSKRKLRISTIDNYQGEESDIVIVCLTRSNDVGDIGFMSAPQRVNVMLSRARNALILIGNPDTFVKSYKGKDVWIPLMDGLKEDGHVYNGFPVRCEQHPNKTALLTQKEHFKLVCPDGGCSESCGVLLNCGVHSCPHSCHQLQDHSKMPCESIVTSQCVKNHKISRRCHEKAAAICQKCEAAQRAQEKRRQRDHKLDQEREAKQQAYLARLVDIEDKIEHQKRLLKNRVEAAEQDAVIAQKEKDLENFKKRAAEPVGHTHLPSNSTQELKANEAAHVEQNTVPEPPNTSCSHVQAANKDKILPKEEQSDAKDDWEYQKKMDGAQSEALDELMSMIGLESVKEQFLGIKSKIDTLVRQGVPLSGERFGAALLGNPGTGKTTVARLYAKSLGEVGALPGDFFFETSGSALANEGVSTCKDHIKTILEAGGGVFFIDETYQLVSGNSPGGKAVLDYLLAEIENLTGKIAFVLAGYHKQMETFFAHNPGIPSRIPMEMEFHDYNDQQLQRIFCHYVDKKYRGRMKIEDGISGLFVRIVARRIGRGRGREGFGNARDVQNKISQITTRQAKRLRKERKAGLIPDDNLLTKEDLIGPEPASALKNNPALVELQNQIGLASVKESVQSLLDGIQTNYWREIEEKPIVQYSLNKCFIGSPGTGKTTVAKLYGRILADIGLLSNGEVVVKNPADFVDNVLGGTEVKTKAILSSAMGKVLIIDEAYMLNSSGDPFKTTVIDTIVAEVQSTAGEDRCVLLLGYKEQMEDMMRDVNPGLARRFPLQSAFVFEDFSDSELRQILELKLKAIGFEATDQGKRVAMDVLQRARNRPNFGNAGQVDIVLDKAKELHQKHVSAGKPKSHGVLDAPDFDPEFDRGERAATNLPVLFRDVVGCEDVIKQMQGYQTVAANLKAMGMDPREQIPFSFLFKGPPGTGKTTTAQKMGKVFYDMGFLSEAKVVECSATDLIGQYVGHTGPKVQKKLESAMGKVLFIDEAYRLAEGHFATEAMDELVDCMTKPKFAQKLIIILAGYDKDIDRLMSMNPGLTSRFPESIVFKGMPPKTCLELLVKVFVDRKEKKKAPLDLSVITPVSSSLERTIVDLFTKFSNLDSWGNARDVKSLANAIFGKLVSTATLPIASLVLTEDLIIDTMQSTLLERFKRSEAVGITRFQHQMHSNRPQAQQQPDHTQKPPEIINSQHSTNSSAQDPGAANPSSPTPNESKKATSKAVSHEPEDVSEDPLDALLKVKRDLGVSDAVWEQLERDKHALIASEREYKQRQEEKKKEEQGIKDIIEAEKTAAQDEERRRLEKVRIEAELKRRQRDAELAAIERQRAVEREMQKKIRIMGPCPMGFRWIKGSGGYRCAGGSHWLSDAQINARAA</sequence>
<evidence type="ECO:0000256" key="3">
    <source>
        <dbReference type="ARBA" id="ARBA00022806"/>
    </source>
</evidence>
<dbReference type="InterPro" id="IPR050773">
    <property type="entry name" value="CbxX/CfxQ_RuBisCO_ESX"/>
</dbReference>
<dbReference type="FunFam" id="1.10.8.60:FF:000159">
    <property type="entry name" value="p-loop containing nucleoside triphosphate hydrolase protein"/>
    <property type="match status" value="1"/>
</dbReference>
<dbReference type="Pfam" id="PF00004">
    <property type="entry name" value="AAA"/>
    <property type="match status" value="3"/>
</dbReference>
<keyword evidence="5" id="KW-0175">Coiled coil</keyword>
<keyword evidence="2" id="KW-0547">Nucleotide-binding</keyword>
<feature type="compositionally biased region" description="Polar residues" evidence="6">
    <location>
        <begin position="2116"/>
        <end position="2129"/>
    </location>
</feature>
<dbReference type="FunFam" id="1.10.8.60:FF:000160">
    <property type="entry name" value="WGS project CABT00000000 data, contig 2.55"/>
    <property type="match status" value="1"/>
</dbReference>
<dbReference type="FunFam" id="3.40.50.300:FF:001660">
    <property type="entry name" value="NF-X1 finger and helicase protein, putative"/>
    <property type="match status" value="1"/>
</dbReference>
<dbReference type="CDD" id="cd00009">
    <property type="entry name" value="AAA"/>
    <property type="match status" value="3"/>
</dbReference>
<dbReference type="FunFam" id="3.40.50.300:FF:000216">
    <property type="entry name" value="Type VII secretion ATPase EccA"/>
    <property type="match status" value="3"/>
</dbReference>
<accession>A0A1Y2LZ43</accession>
<keyword evidence="9" id="KW-1185">Reference proteome</keyword>
<dbReference type="EMBL" id="KZ107846">
    <property type="protein sequence ID" value="OSS48258.1"/>
    <property type="molecule type" value="Genomic_DNA"/>
</dbReference>
<dbReference type="SMART" id="SM00382">
    <property type="entry name" value="AAA"/>
    <property type="match status" value="4"/>
</dbReference>
<feature type="domain" description="AAA+ ATPase" evidence="7">
    <location>
        <begin position="1596"/>
        <end position="1737"/>
    </location>
</feature>
<keyword evidence="4" id="KW-0067">ATP-binding</keyword>
<reference evidence="8 9" key="1">
    <citation type="journal article" date="2017" name="Genome Announc.">
        <title>Genome sequence of the saprophytic ascomycete Epicoccum nigrum ICMP 19927 strain isolated from New Zealand.</title>
        <authorList>
            <person name="Fokin M."/>
            <person name="Fleetwood D."/>
            <person name="Weir B.S."/>
            <person name="Villas-Boas S.G."/>
        </authorList>
    </citation>
    <scope>NUCLEOTIDE SEQUENCE [LARGE SCALE GENOMIC DNA]</scope>
    <source>
        <strain evidence="8 9">ICMP 19927</strain>
    </source>
</reference>
<evidence type="ECO:0000256" key="6">
    <source>
        <dbReference type="SAM" id="MobiDB-lite"/>
    </source>
</evidence>
<evidence type="ECO:0000256" key="5">
    <source>
        <dbReference type="SAM" id="Coils"/>
    </source>
</evidence>
<dbReference type="PRINTS" id="PR00819">
    <property type="entry name" value="CBXCFQXSUPER"/>
</dbReference>
<protein>
    <recommendedName>
        <fullName evidence="7">AAA+ ATPase domain-containing protein</fullName>
    </recommendedName>
</protein>
<feature type="domain" description="AAA+ ATPase" evidence="7">
    <location>
        <begin position="1866"/>
        <end position="2003"/>
    </location>
</feature>
<proteinExistence type="inferred from homology"/>
<dbReference type="InterPro" id="IPR003593">
    <property type="entry name" value="AAA+_ATPase"/>
</dbReference>
<dbReference type="InterPro" id="IPR000641">
    <property type="entry name" value="CbxX/CfxQ"/>
</dbReference>
<dbReference type="PANTHER" id="PTHR43392:SF2">
    <property type="entry name" value="AAA-TYPE ATPASE FAMILY PROTEIN _ ANKYRIN REPEAT FAMILY PROTEIN"/>
    <property type="match status" value="1"/>
</dbReference>
<dbReference type="Gene3D" id="1.10.8.60">
    <property type="match status" value="2"/>
</dbReference>
<dbReference type="InterPro" id="IPR027417">
    <property type="entry name" value="P-loop_NTPase"/>
</dbReference>